<reference evidence="6 7" key="1">
    <citation type="submission" date="2015-02" db="EMBL/GenBank/DDBJ databases">
        <title>Draft Genome Sequences of Two Closely-Related Aflatoxigenic Aspergillus Species Obtained from the Cote d'Ivoire.</title>
        <authorList>
            <person name="Moore G.G."/>
            <person name="Beltz S.B."/>
            <person name="Mack B.M."/>
        </authorList>
    </citation>
    <scope>NUCLEOTIDE SEQUENCE [LARGE SCALE GENOMIC DNA]</scope>
    <source>
        <strain evidence="6 7">SRRC1468</strain>
    </source>
</reference>
<dbReference type="Proteomes" id="UP000034291">
    <property type="component" value="Unassembled WGS sequence"/>
</dbReference>
<keyword evidence="2" id="KW-0238">DNA-binding</keyword>
<dbReference type="AlphaFoldDB" id="A0A0F8U6R2"/>
<evidence type="ECO:0000256" key="1">
    <source>
        <dbReference type="ARBA" id="ARBA00023015"/>
    </source>
</evidence>
<dbReference type="Pfam" id="PF11951">
    <property type="entry name" value="Fungal_trans_2"/>
    <property type="match status" value="1"/>
</dbReference>
<dbReference type="PANTHER" id="PTHR38111:SF5">
    <property type="entry name" value="TRANSCRIPTION FACTOR DOMAIN-CONTAINING PROTEIN"/>
    <property type="match status" value="1"/>
</dbReference>
<dbReference type="EMBL" id="JZBS01003348">
    <property type="protein sequence ID" value="KKK15268.1"/>
    <property type="molecule type" value="Genomic_DNA"/>
</dbReference>
<dbReference type="GO" id="GO:0008270">
    <property type="term" value="F:zinc ion binding"/>
    <property type="evidence" value="ECO:0007669"/>
    <property type="project" value="InterPro"/>
</dbReference>
<dbReference type="InterPro" id="IPR036864">
    <property type="entry name" value="Zn2-C6_fun-type_DNA-bd_sf"/>
</dbReference>
<keyword evidence="4" id="KW-0539">Nucleus</keyword>
<dbReference type="InterPro" id="IPR053178">
    <property type="entry name" value="Osmoadaptation_assoc"/>
</dbReference>
<sequence>MVGIPRSTGCRMCLQRRIKCDAQRPACMRCMKKGVQCPGYAKPAKFVDERPSLEQRYTTPTQSSSTASIDEQVLPSLMSKSMARQQPIVFSDFIYAAFPRFFGLNKYRANVPWIDFVAENIGKNAAFDKSVFCMTSAFMGGAHHDNQLQRSSREMYGKALASLQRLTRNERSLKAIETLSACMLLCMFETYSQTSPNSWVQHAAGASLLMSLRGPDAHRSGFGRCLYLSFRSFVVAHSFLLMTPCIFEKPGWQALIDQVRAEDMVDPRVNSTLAAIIDLSDKIFLQIVRIPRLMKEASQFLSSPSQWHARDVNSLKARVFDCRDLICFLTAQLQLAVAVQEYQTPEHKEQLIRPVPLNFPRSFADSLFQGTNIGSKILGLLLTSLSSHQYQSTFGSDSRLGLQNIGGHGRIPRGSLPFRIISRVCASNDTDGSGSHSTGRSGPIERWLDQVASSMGLGAFEIIMDDTVT</sequence>
<dbReference type="SMART" id="SM00066">
    <property type="entry name" value="GAL4"/>
    <property type="match status" value="1"/>
</dbReference>
<dbReference type="GO" id="GO:0003677">
    <property type="term" value="F:DNA binding"/>
    <property type="evidence" value="ECO:0007669"/>
    <property type="project" value="UniProtKB-KW"/>
</dbReference>
<comment type="caution">
    <text evidence="6">The sequence shown here is derived from an EMBL/GenBank/DDBJ whole genome shotgun (WGS) entry which is preliminary data.</text>
</comment>
<name>A0A0F8U6R2_9EURO</name>
<dbReference type="InterPro" id="IPR021858">
    <property type="entry name" value="Fun_TF"/>
</dbReference>
<evidence type="ECO:0000256" key="3">
    <source>
        <dbReference type="ARBA" id="ARBA00023163"/>
    </source>
</evidence>
<evidence type="ECO:0000256" key="4">
    <source>
        <dbReference type="ARBA" id="ARBA00023242"/>
    </source>
</evidence>
<dbReference type="Gene3D" id="4.10.240.10">
    <property type="entry name" value="Zn(2)-C6 fungal-type DNA-binding domain"/>
    <property type="match status" value="1"/>
</dbReference>
<proteinExistence type="predicted"/>
<dbReference type="SUPFAM" id="SSF57701">
    <property type="entry name" value="Zn2/Cys6 DNA-binding domain"/>
    <property type="match status" value="1"/>
</dbReference>
<keyword evidence="7" id="KW-1185">Reference proteome</keyword>
<protein>
    <recommendedName>
        <fullName evidence="5">Zn(2)-C6 fungal-type domain-containing protein</fullName>
    </recommendedName>
</protein>
<evidence type="ECO:0000313" key="6">
    <source>
        <dbReference type="EMBL" id="KKK15268.1"/>
    </source>
</evidence>
<dbReference type="OrthoDB" id="5126878at2759"/>
<evidence type="ECO:0000256" key="2">
    <source>
        <dbReference type="ARBA" id="ARBA00023125"/>
    </source>
</evidence>
<evidence type="ECO:0000313" key="7">
    <source>
        <dbReference type="Proteomes" id="UP000034291"/>
    </source>
</evidence>
<dbReference type="CDD" id="cd00067">
    <property type="entry name" value="GAL4"/>
    <property type="match status" value="1"/>
</dbReference>
<dbReference type="InterPro" id="IPR001138">
    <property type="entry name" value="Zn2Cys6_DnaBD"/>
</dbReference>
<organism evidence="6 7">
    <name type="scientific">Aspergillus rambellii</name>
    <dbReference type="NCBI Taxonomy" id="308745"/>
    <lineage>
        <taxon>Eukaryota</taxon>
        <taxon>Fungi</taxon>
        <taxon>Dikarya</taxon>
        <taxon>Ascomycota</taxon>
        <taxon>Pezizomycotina</taxon>
        <taxon>Eurotiomycetes</taxon>
        <taxon>Eurotiomycetidae</taxon>
        <taxon>Eurotiales</taxon>
        <taxon>Aspergillaceae</taxon>
        <taxon>Aspergillus</taxon>
        <taxon>Aspergillus subgen. Nidulantes</taxon>
    </lineage>
</organism>
<evidence type="ECO:0000259" key="5">
    <source>
        <dbReference type="PROSITE" id="PS50048"/>
    </source>
</evidence>
<dbReference type="STRING" id="308745.A0A0F8U6R2"/>
<accession>A0A0F8U6R2</accession>
<dbReference type="GO" id="GO:0000981">
    <property type="term" value="F:DNA-binding transcription factor activity, RNA polymerase II-specific"/>
    <property type="evidence" value="ECO:0007669"/>
    <property type="project" value="InterPro"/>
</dbReference>
<dbReference type="PROSITE" id="PS50048">
    <property type="entry name" value="ZN2_CY6_FUNGAL_2"/>
    <property type="match status" value="1"/>
</dbReference>
<gene>
    <name evidence="6" type="ORF">ARAM_001918</name>
</gene>
<dbReference type="PANTHER" id="PTHR38111">
    <property type="entry name" value="ZN(2)-C6 FUNGAL-TYPE DOMAIN-CONTAINING PROTEIN-RELATED"/>
    <property type="match status" value="1"/>
</dbReference>
<keyword evidence="1" id="KW-0805">Transcription regulation</keyword>
<keyword evidence="3" id="KW-0804">Transcription</keyword>
<dbReference type="Pfam" id="PF00172">
    <property type="entry name" value="Zn_clus"/>
    <property type="match status" value="1"/>
</dbReference>
<feature type="domain" description="Zn(2)-C6 fungal-type" evidence="5">
    <location>
        <begin position="9"/>
        <end position="37"/>
    </location>
</feature>